<protein>
    <submittedName>
        <fullName evidence="2">Uncharacterized protein</fullName>
    </submittedName>
</protein>
<gene>
    <name evidence="2" type="ORF">ABT57_15815</name>
</gene>
<feature type="region of interest" description="Disordered" evidence="1">
    <location>
        <begin position="1"/>
        <end position="27"/>
    </location>
</feature>
<organism evidence="2 3">
    <name type="scientific">Photobacterium ganghwense</name>
    <dbReference type="NCBI Taxonomy" id="320778"/>
    <lineage>
        <taxon>Bacteria</taxon>
        <taxon>Pseudomonadati</taxon>
        <taxon>Pseudomonadota</taxon>
        <taxon>Gammaproteobacteria</taxon>
        <taxon>Vibrionales</taxon>
        <taxon>Vibrionaceae</taxon>
        <taxon>Photobacterium</taxon>
    </lineage>
</organism>
<accession>A0A0J1K1D9</accession>
<dbReference type="AlphaFoldDB" id="A0A0J1K1D9"/>
<proteinExistence type="predicted"/>
<name>A0A0J1K1D9_9GAMM</name>
<evidence type="ECO:0000256" key="1">
    <source>
        <dbReference type="SAM" id="MobiDB-lite"/>
    </source>
</evidence>
<keyword evidence="3" id="KW-1185">Reference proteome</keyword>
<dbReference type="PATRIC" id="fig|320778.3.peg.3437"/>
<evidence type="ECO:0000313" key="2">
    <source>
        <dbReference type="EMBL" id="KLV08257.1"/>
    </source>
</evidence>
<dbReference type="STRING" id="320778.ABT57_15815"/>
<reference evidence="2 3" key="1">
    <citation type="submission" date="2015-05" db="EMBL/GenBank/DDBJ databases">
        <title>Photobacterium galathea sp. nov.</title>
        <authorList>
            <person name="Machado H."/>
            <person name="Gram L."/>
        </authorList>
    </citation>
    <scope>NUCLEOTIDE SEQUENCE [LARGE SCALE GENOMIC DNA]</scope>
    <source>
        <strain evidence="2 3">DSM 22954</strain>
    </source>
</reference>
<sequence>MLSYRQPTGAITPAPNTHMTSDEDSGLSSSEQHFIVYLRGATSSKEVLKKNVQHDRELFKNNWRQISLMTIVMSILKAVMISG</sequence>
<dbReference type="EMBL" id="LDOU01000015">
    <property type="protein sequence ID" value="KLV08257.1"/>
    <property type="molecule type" value="Genomic_DNA"/>
</dbReference>
<dbReference type="Proteomes" id="UP000035909">
    <property type="component" value="Unassembled WGS sequence"/>
</dbReference>
<comment type="caution">
    <text evidence="2">The sequence shown here is derived from an EMBL/GenBank/DDBJ whole genome shotgun (WGS) entry which is preliminary data.</text>
</comment>
<evidence type="ECO:0000313" key="3">
    <source>
        <dbReference type="Proteomes" id="UP000035909"/>
    </source>
</evidence>